<dbReference type="InterPro" id="IPR001646">
    <property type="entry name" value="5peptide_repeat"/>
</dbReference>
<proteinExistence type="predicted"/>
<gene>
    <name evidence="2" type="ORF">SAMN04488691_106254</name>
</gene>
<dbReference type="Pfam" id="PF00805">
    <property type="entry name" value="Pentapeptide"/>
    <property type="match status" value="2"/>
</dbReference>
<protein>
    <submittedName>
        <fullName evidence="2">Uncharacterized protein YjbI, contains pentapeptide repeats</fullName>
    </submittedName>
</protein>
<keyword evidence="1" id="KW-0472">Membrane</keyword>
<dbReference type="AlphaFoldDB" id="A0A1H7S207"/>
<dbReference type="PANTHER" id="PTHR14136:SF17">
    <property type="entry name" value="BTB_POZ DOMAIN-CONTAINING PROTEIN KCTD9"/>
    <property type="match status" value="1"/>
</dbReference>
<dbReference type="OrthoDB" id="199127at2157"/>
<keyword evidence="1" id="KW-0812">Transmembrane</keyword>
<feature type="transmembrane region" description="Helical" evidence="1">
    <location>
        <begin position="620"/>
        <end position="639"/>
    </location>
</feature>
<sequence>MNDVATEQPTCTFAFDPGEWEADRELESPLRGDDSLTDDGQWECPHDPVSGSDHCPFHLLHLPPAERPDGIDQSEALLRVLKEAAECDDRTERRRKKQFVGAAFDTLRLDSVVIDADDNYPLDLRHATIGSLDCTNATVTHEMDLSGATISGESRLHGTFESVRCFGTTVGDLTLDVSRLDDAVFASADCGTVSFEDATVERVDFRDADAECVAFDRASIRRATFDEATIDTARFSFADIRLCDFDDVTFGVGNFYFASFEEADFRGATIDRAVFKDTTFDGAYFNDVSFALANFIHTSISRAHFSGASLGEVSFYESTFEFEADFSDTHLGWASFQDCTFDAADFSGAVLEQAVFRGATFEEADFRGVDPAGALNLKETTVERRLRVRPDVTRAPNDSYVCLQGSTIAGGCLEQPTDGTAIYDVAGATLGTVEFAAPDEVDVLSRIRFYRTRFDAFDYRDDDIDLAANQFEIHRNPDDLGERASSLASYGLALTETRRDEESEFGHAFESGGYEELRDRAAERLARDPDRYHDGGLWDEPDAEGLESTYLYAKNGASKINDNQSAAEFFRLEMSHRRGRYAELAADANSRIEWASYRRRWASNLVLDWVTGYGERPSNVVGTSMLAVALFAALYYVLAPGLYENPLNYGILSIGSFVTLLLGQASKVSIPLINFLSQVEAFLGAFLIALFVFTLTRSINR</sequence>
<feature type="transmembrane region" description="Helical" evidence="1">
    <location>
        <begin position="646"/>
        <end position="663"/>
    </location>
</feature>
<dbReference type="EMBL" id="FOAD01000006">
    <property type="protein sequence ID" value="SEL66495.1"/>
    <property type="molecule type" value="Genomic_DNA"/>
</dbReference>
<feature type="transmembrane region" description="Helical" evidence="1">
    <location>
        <begin position="675"/>
        <end position="695"/>
    </location>
</feature>
<evidence type="ECO:0000313" key="3">
    <source>
        <dbReference type="Proteomes" id="UP000183894"/>
    </source>
</evidence>
<name>A0A1H7S207_HALLR</name>
<dbReference type="SUPFAM" id="SSF141571">
    <property type="entry name" value="Pentapeptide repeat-like"/>
    <property type="match status" value="2"/>
</dbReference>
<organism evidence="2 3">
    <name type="scientific">Haloferax larsenii</name>
    <dbReference type="NCBI Taxonomy" id="302484"/>
    <lineage>
        <taxon>Archaea</taxon>
        <taxon>Methanobacteriati</taxon>
        <taxon>Methanobacteriota</taxon>
        <taxon>Stenosarchaea group</taxon>
        <taxon>Halobacteria</taxon>
        <taxon>Halobacteriales</taxon>
        <taxon>Haloferacaceae</taxon>
        <taxon>Haloferax</taxon>
    </lineage>
</organism>
<dbReference type="Proteomes" id="UP000183894">
    <property type="component" value="Unassembled WGS sequence"/>
</dbReference>
<evidence type="ECO:0000256" key="1">
    <source>
        <dbReference type="SAM" id="Phobius"/>
    </source>
</evidence>
<dbReference type="PANTHER" id="PTHR14136">
    <property type="entry name" value="BTB_POZ DOMAIN-CONTAINING PROTEIN KCTD9"/>
    <property type="match status" value="1"/>
</dbReference>
<accession>A0A1H7S207</accession>
<dbReference type="Gene3D" id="2.160.20.80">
    <property type="entry name" value="E3 ubiquitin-protein ligase SopA"/>
    <property type="match status" value="3"/>
</dbReference>
<reference evidence="2 3" key="1">
    <citation type="submission" date="2016-10" db="EMBL/GenBank/DDBJ databases">
        <authorList>
            <person name="de Groot N.N."/>
        </authorList>
    </citation>
    <scope>NUCLEOTIDE SEQUENCE [LARGE SCALE GENOMIC DNA]</scope>
    <source>
        <strain evidence="2 3">CDM_5</strain>
    </source>
</reference>
<keyword evidence="1" id="KW-1133">Transmembrane helix</keyword>
<dbReference type="InterPro" id="IPR051082">
    <property type="entry name" value="Pentapeptide-BTB/POZ_domain"/>
</dbReference>
<evidence type="ECO:0000313" key="2">
    <source>
        <dbReference type="EMBL" id="SEL66495.1"/>
    </source>
</evidence>